<evidence type="ECO:0000313" key="3">
    <source>
        <dbReference type="Proteomes" id="UP001439008"/>
    </source>
</evidence>
<evidence type="ECO:0000313" key="2">
    <source>
        <dbReference type="EMBL" id="MES1919166.1"/>
    </source>
</evidence>
<evidence type="ECO:0000259" key="1">
    <source>
        <dbReference type="Pfam" id="PF07059"/>
    </source>
</evidence>
<dbReference type="EMBL" id="JBDODL010000214">
    <property type="protein sequence ID" value="MES1919166.1"/>
    <property type="molecule type" value="Genomic_DNA"/>
</dbReference>
<protein>
    <recommendedName>
        <fullName evidence="1">Protein ENHANCED DISEASE RESISTANCE 2 C-terminal domain-containing protein</fullName>
    </recommendedName>
</protein>
<dbReference type="Proteomes" id="UP001439008">
    <property type="component" value="Unassembled WGS sequence"/>
</dbReference>
<gene>
    <name evidence="2" type="ORF">MHBO_001031</name>
</gene>
<keyword evidence="3" id="KW-1185">Reference proteome</keyword>
<feature type="domain" description="Protein ENHANCED DISEASE RESISTANCE 2 C-terminal" evidence="1">
    <location>
        <begin position="145"/>
        <end position="342"/>
    </location>
</feature>
<organism evidence="2 3">
    <name type="scientific">Bonamia ostreae</name>
    <dbReference type="NCBI Taxonomy" id="126728"/>
    <lineage>
        <taxon>Eukaryota</taxon>
        <taxon>Sar</taxon>
        <taxon>Rhizaria</taxon>
        <taxon>Endomyxa</taxon>
        <taxon>Ascetosporea</taxon>
        <taxon>Haplosporida</taxon>
        <taxon>Bonamia</taxon>
    </lineage>
</organism>
<name>A0ABV2AHL3_9EUKA</name>
<comment type="caution">
    <text evidence="2">The sequence shown here is derived from an EMBL/GenBank/DDBJ whole genome shotgun (WGS) entry which is preliminary data.</text>
</comment>
<sequence length="351" mass="39993">MKKIRHPGKYPLYDAENNINDECWDQIDSQSFKVRAGKNYKSNGLKQKSKDAFYKTVAVDIFNSEKGLKNFGALIDFDYLDRKFEEENSKFAPKDIKGKPLSHSNITNAADDAIKRSISSNQEIGDSSSRDFKISKSFFSEANINLATEPNSNLKLTAKPTAKMKLPTWFVISITVPLEAKSFLGSKKDEKSNVCVLYGQIQHKIIEKAEREKNPSLILLKHFVFNQETLTSPDLPIRKRFKVIAKTLNAETINFPKIVRSLLKKFNGKPFLARTSSSFFLGESYFEVNVDMNKFGYLSQTGLSGIRPYLQSFDFGFGFVVQSETDEEMPEQIIMCVKFIKIKLSEKMCKL</sequence>
<dbReference type="Pfam" id="PF07059">
    <property type="entry name" value="EDR2_C"/>
    <property type="match status" value="2"/>
</dbReference>
<feature type="domain" description="Protein ENHANCED DISEASE RESISTANCE 2 C-terminal" evidence="1">
    <location>
        <begin position="24"/>
        <end position="82"/>
    </location>
</feature>
<dbReference type="InterPro" id="IPR009769">
    <property type="entry name" value="EDR2_C"/>
</dbReference>
<reference evidence="2 3" key="1">
    <citation type="journal article" date="2024" name="BMC Biol.">
        <title>Comparative genomics of Ascetosporea gives new insight into the evolutionary basis for animal parasitism in Rhizaria.</title>
        <authorList>
            <person name="Hiltunen Thoren M."/>
            <person name="Onut-Brannstrom I."/>
            <person name="Alfjorden A."/>
            <person name="Peckova H."/>
            <person name="Swords F."/>
            <person name="Hooper C."/>
            <person name="Holzer A.S."/>
            <person name="Bass D."/>
            <person name="Burki F."/>
        </authorList>
    </citation>
    <scope>NUCLEOTIDE SEQUENCE [LARGE SCALE GENOMIC DNA]</scope>
    <source>
        <strain evidence="2">20-A016</strain>
    </source>
</reference>
<dbReference type="PANTHER" id="PTHR31558:SF3">
    <property type="entry name" value="CW14 PROTEIN"/>
    <property type="match status" value="1"/>
</dbReference>
<proteinExistence type="predicted"/>
<accession>A0ABV2AHL3</accession>
<dbReference type="PANTHER" id="PTHR31558">
    <property type="entry name" value="CW14 PROTEIN"/>
    <property type="match status" value="1"/>
</dbReference>